<name>A0AAN9YVE1_9PEZI</name>
<dbReference type="AlphaFoldDB" id="A0AAN9YVE1"/>
<comment type="caution">
    <text evidence="1">The sequence shown here is derived from an EMBL/GenBank/DDBJ whole genome shotgun (WGS) entry which is preliminary data.</text>
</comment>
<protein>
    <submittedName>
        <fullName evidence="1">Uncharacterized protein</fullName>
    </submittedName>
</protein>
<sequence>MGLFSAKRAPPPTVPTDDITPLRFVDELYPVSFDFTLVFQDAMDSEKLRESADRLLQKEAFTEERPLFLFTTDKHDMSIDDHPALSQIPKANSEKPTVFEPSATSFRSYMRAPTTPETFEDWLYNDIPQLAIHVVNFEDATIVTVTMLHTLTDAMGLMAFYRAWTATLRGEEDQIAPYIGYKDEDPLEGLQQGKRAPTYIFADRLIKGWGFFKFVIRNMLERFWYPEASMRFVSLPGKFVSKLSASARQELAEAQNQDDLSKVFLSDSDVICAWWTRLIVRGLNAPPSRTVCLTNNFDSRDILAKMGLLPSPNISLLANAAYSAPCFNPAGKYASTTYPLGLLADQVRSTIKVHRTVEQVQAQDAAFRESKAKTGHLPLYGDASMLLCAFTNCHRGKLFQMDFSPAVVAAQGNKREEEKEKSNRGRPVFINCTSMESRWSSRNATAILGRSVNGDWWLESRLRSDVWWKIEQLFKRM</sequence>
<reference evidence="1 2" key="1">
    <citation type="submission" date="2024-02" db="EMBL/GenBank/DDBJ databases">
        <title>De novo assembly and annotation of 12 fungi associated with fruit tree decline syndrome in Ontario, Canada.</title>
        <authorList>
            <person name="Sulman M."/>
            <person name="Ellouze W."/>
            <person name="Ilyukhin E."/>
        </authorList>
    </citation>
    <scope>NUCLEOTIDE SEQUENCE [LARGE SCALE GENOMIC DNA]</scope>
    <source>
        <strain evidence="1 2">M11/M66-122</strain>
    </source>
</reference>
<proteinExistence type="predicted"/>
<dbReference type="Pfam" id="PF02458">
    <property type="entry name" value="Transferase"/>
    <property type="match status" value="1"/>
</dbReference>
<dbReference type="Proteomes" id="UP001320420">
    <property type="component" value="Unassembled WGS sequence"/>
</dbReference>
<organism evidence="1 2">
    <name type="scientific">Diatrype stigma</name>
    <dbReference type="NCBI Taxonomy" id="117547"/>
    <lineage>
        <taxon>Eukaryota</taxon>
        <taxon>Fungi</taxon>
        <taxon>Dikarya</taxon>
        <taxon>Ascomycota</taxon>
        <taxon>Pezizomycotina</taxon>
        <taxon>Sordariomycetes</taxon>
        <taxon>Xylariomycetidae</taxon>
        <taxon>Xylariales</taxon>
        <taxon>Diatrypaceae</taxon>
        <taxon>Diatrype</taxon>
    </lineage>
</organism>
<evidence type="ECO:0000313" key="2">
    <source>
        <dbReference type="Proteomes" id="UP001320420"/>
    </source>
</evidence>
<accession>A0AAN9YVE1</accession>
<dbReference type="Gene3D" id="3.30.559.10">
    <property type="entry name" value="Chloramphenicol acetyltransferase-like domain"/>
    <property type="match status" value="2"/>
</dbReference>
<gene>
    <name evidence="1" type="ORF">SLS62_001990</name>
</gene>
<dbReference type="InterPro" id="IPR023213">
    <property type="entry name" value="CAT-like_dom_sf"/>
</dbReference>
<keyword evidence="2" id="KW-1185">Reference proteome</keyword>
<evidence type="ECO:0000313" key="1">
    <source>
        <dbReference type="EMBL" id="KAK7756047.1"/>
    </source>
</evidence>
<dbReference type="EMBL" id="JAKJXP020000009">
    <property type="protein sequence ID" value="KAK7756047.1"/>
    <property type="molecule type" value="Genomic_DNA"/>
</dbReference>